<dbReference type="CDD" id="cd09209">
    <property type="entry name" value="Lumazine_synthase-I"/>
    <property type="match status" value="1"/>
</dbReference>
<evidence type="ECO:0000256" key="1">
    <source>
        <dbReference type="ARBA" id="ARBA00004917"/>
    </source>
</evidence>
<evidence type="ECO:0000313" key="9">
    <source>
        <dbReference type="Proteomes" id="UP001204142"/>
    </source>
</evidence>
<evidence type="ECO:0000313" key="8">
    <source>
        <dbReference type="EMBL" id="MCQ8894856.1"/>
    </source>
</evidence>
<evidence type="ECO:0000256" key="4">
    <source>
        <dbReference type="ARBA" id="ARBA00022619"/>
    </source>
</evidence>
<dbReference type="NCBIfam" id="TIGR00114">
    <property type="entry name" value="lumazine-synth"/>
    <property type="match status" value="1"/>
</dbReference>
<dbReference type="RefSeq" id="WP_256762494.1">
    <property type="nucleotide sequence ID" value="NZ_JANIGO010000001.1"/>
</dbReference>
<evidence type="ECO:0000256" key="5">
    <source>
        <dbReference type="ARBA" id="ARBA00022679"/>
    </source>
</evidence>
<evidence type="ECO:0000256" key="3">
    <source>
        <dbReference type="ARBA" id="ARBA00012664"/>
    </source>
</evidence>
<keyword evidence="9" id="KW-1185">Reference proteome</keyword>
<feature type="binding site" evidence="7">
    <location>
        <position position="26"/>
    </location>
    <ligand>
        <name>5-amino-6-(D-ribitylamino)uracil</name>
        <dbReference type="ChEBI" id="CHEBI:15934"/>
    </ligand>
</feature>
<comment type="caution">
    <text evidence="8">The sequence shown here is derived from an EMBL/GenBank/DDBJ whole genome shotgun (WGS) entry which is preliminary data.</text>
</comment>
<feature type="active site" description="Proton donor" evidence="7">
    <location>
        <position position="92"/>
    </location>
</feature>
<evidence type="ECO:0000256" key="7">
    <source>
        <dbReference type="HAMAP-Rule" id="MF_00178"/>
    </source>
</evidence>
<dbReference type="EC" id="2.5.1.78" evidence="3 7"/>
<dbReference type="SUPFAM" id="SSF52121">
    <property type="entry name" value="Lumazine synthase"/>
    <property type="match status" value="1"/>
</dbReference>
<dbReference type="InterPro" id="IPR002180">
    <property type="entry name" value="LS/RS"/>
</dbReference>
<dbReference type="InterPro" id="IPR036467">
    <property type="entry name" value="LS/RS_sf"/>
</dbReference>
<keyword evidence="5 7" id="KW-0808">Transferase</keyword>
<feature type="binding site" evidence="7">
    <location>
        <position position="131"/>
    </location>
    <ligand>
        <name>(2S)-2-hydroxy-3-oxobutyl phosphate</name>
        <dbReference type="ChEBI" id="CHEBI:58830"/>
    </ligand>
</feature>
<accession>A0ABT1WBG3</accession>
<feature type="binding site" evidence="7">
    <location>
        <begin position="89"/>
        <end position="90"/>
    </location>
    <ligand>
        <name>(2S)-2-hydroxy-3-oxobutyl phosphate</name>
        <dbReference type="ChEBI" id="CHEBI:58830"/>
    </ligand>
</feature>
<dbReference type="Gene3D" id="3.40.50.960">
    <property type="entry name" value="Lumazine/riboflavin synthase"/>
    <property type="match status" value="1"/>
</dbReference>
<keyword evidence="4 7" id="KW-0686">Riboflavin biosynthesis</keyword>
<comment type="pathway">
    <text evidence="1 7">Cofactor biosynthesis; riboflavin biosynthesis; riboflavin from 2-hydroxy-3-oxobutyl phosphate and 5-amino-6-(D-ribitylamino)uracil: step 1/2.</text>
</comment>
<dbReference type="EMBL" id="JANIGO010000001">
    <property type="protein sequence ID" value="MCQ8894856.1"/>
    <property type="molecule type" value="Genomic_DNA"/>
</dbReference>
<protein>
    <recommendedName>
        <fullName evidence="3 7">6,7-dimethyl-8-ribityllumazine synthase</fullName>
        <shortName evidence="7">DMRL synthase</shortName>
        <shortName evidence="7">LS</shortName>
        <shortName evidence="7">Lumazine synthase</shortName>
        <ecNumber evidence="3 7">2.5.1.78</ecNumber>
    </recommendedName>
</protein>
<comment type="similarity">
    <text evidence="2 7">Belongs to the DMRL synthase family.</text>
</comment>
<dbReference type="Proteomes" id="UP001204142">
    <property type="component" value="Unassembled WGS sequence"/>
</dbReference>
<dbReference type="Pfam" id="PF00885">
    <property type="entry name" value="DMRL_synthase"/>
    <property type="match status" value="1"/>
</dbReference>
<dbReference type="InterPro" id="IPR034964">
    <property type="entry name" value="LS"/>
</dbReference>
<evidence type="ECO:0000256" key="2">
    <source>
        <dbReference type="ARBA" id="ARBA00007424"/>
    </source>
</evidence>
<feature type="binding site" evidence="7">
    <location>
        <begin position="84"/>
        <end position="86"/>
    </location>
    <ligand>
        <name>5-amino-6-(D-ribitylamino)uracil</name>
        <dbReference type="ChEBI" id="CHEBI:15934"/>
    </ligand>
</feature>
<feature type="binding site" evidence="7">
    <location>
        <position position="117"/>
    </location>
    <ligand>
        <name>5-amino-6-(D-ribitylamino)uracil</name>
        <dbReference type="ChEBI" id="CHEBI:15934"/>
    </ligand>
</feature>
<feature type="binding site" evidence="7">
    <location>
        <begin position="60"/>
        <end position="62"/>
    </location>
    <ligand>
        <name>5-amino-6-(D-ribitylamino)uracil</name>
        <dbReference type="ChEBI" id="CHEBI:15934"/>
    </ligand>
</feature>
<name>A0ABT1WBG3_9BURK</name>
<dbReference type="HAMAP" id="MF_00178">
    <property type="entry name" value="Lumazine_synth"/>
    <property type="match status" value="1"/>
</dbReference>
<dbReference type="PANTHER" id="PTHR21058:SF0">
    <property type="entry name" value="6,7-DIMETHYL-8-RIBITYLLUMAZINE SYNTHASE"/>
    <property type="match status" value="1"/>
</dbReference>
<dbReference type="PANTHER" id="PTHR21058">
    <property type="entry name" value="6,7-DIMETHYL-8-RIBITYLLUMAZINE SYNTHASE DMRL SYNTHASE LUMAZINE SYNTHASE"/>
    <property type="match status" value="1"/>
</dbReference>
<proteinExistence type="inferred from homology"/>
<gene>
    <name evidence="7 8" type="primary">ribH</name>
    <name evidence="8" type="ORF">NQT62_00190</name>
</gene>
<reference evidence="8 9" key="1">
    <citation type="submission" date="2022-07" db="EMBL/GenBank/DDBJ databases">
        <authorList>
            <person name="Xamxidin M."/>
            <person name="Wu M."/>
        </authorList>
    </citation>
    <scope>NUCLEOTIDE SEQUENCE [LARGE SCALE GENOMIC DNA]</scope>
    <source>
        <strain evidence="8 9">NBRC 111650</strain>
    </source>
</reference>
<evidence type="ECO:0000256" key="6">
    <source>
        <dbReference type="ARBA" id="ARBA00048785"/>
    </source>
</evidence>
<comment type="catalytic activity">
    <reaction evidence="6 7">
        <text>(2S)-2-hydroxy-3-oxobutyl phosphate + 5-amino-6-(D-ribitylamino)uracil = 6,7-dimethyl-8-(1-D-ribityl)lumazine + phosphate + 2 H2O + H(+)</text>
        <dbReference type="Rhea" id="RHEA:26152"/>
        <dbReference type="ChEBI" id="CHEBI:15377"/>
        <dbReference type="ChEBI" id="CHEBI:15378"/>
        <dbReference type="ChEBI" id="CHEBI:15934"/>
        <dbReference type="ChEBI" id="CHEBI:43474"/>
        <dbReference type="ChEBI" id="CHEBI:58201"/>
        <dbReference type="ChEBI" id="CHEBI:58830"/>
        <dbReference type="EC" id="2.5.1.78"/>
    </reaction>
</comment>
<sequence length="167" mass="17965">MSNNPGSVPANLNGDGIRVGVVQARFNQEITDGLWRACCSELLRLGVLNEDILHVTVPGAMELPITLQRLAQSGEFDVLVALGCVIKGDTYHFEIVCGESARGISTVAMDNDVPIVNMVLTTYTEDQAIERIEDKGLDAARCAVEMGNLMMTLDDNLPGLSGEEADE</sequence>
<comment type="function">
    <text evidence="7">Catalyzes the formation of 6,7-dimethyl-8-ribityllumazine by condensation of 5-amino-6-(D-ribitylamino)uracil with 3,4-dihydroxy-2-butanone 4-phosphate. This is the penultimate step in the biosynthesis of riboflavin.</text>
</comment>
<organism evidence="8 9">
    <name type="scientific">Limnobacter humi</name>
    <dbReference type="NCBI Taxonomy" id="1778671"/>
    <lineage>
        <taxon>Bacteria</taxon>
        <taxon>Pseudomonadati</taxon>
        <taxon>Pseudomonadota</taxon>
        <taxon>Betaproteobacteria</taxon>
        <taxon>Burkholderiales</taxon>
        <taxon>Burkholderiaceae</taxon>
        <taxon>Limnobacter</taxon>
    </lineage>
</organism>
<dbReference type="GO" id="GO:0000906">
    <property type="term" value="F:6,7-dimethyl-8-ribityllumazine synthase activity"/>
    <property type="evidence" value="ECO:0007669"/>
    <property type="project" value="UniProtKB-EC"/>
</dbReference>